<sequence>MPARINQINRIRSFNYRRKRSLTEKLHIGRGDAVSFIGSGGKTTSVITAANELAAQGLRVAVTTTTKMGVHEKERLNSSVSFFGTVTGQKLSAPPLEVIDRLCNSFDVVLIEADGSKRRAVKGWNDTEPVIHPRTTKTVGLISTRTLGKPVNETWVHRPERFLSITSAKMDKPLRLTHIMQAVFHPSGLFLRARGTCFVLCIAPRSEHEAIRTAYYRARGRRFGQRGTRSNPYLRFSCPCTGNRKPFRHPPYCSVQRGCEARALHDRRN</sequence>
<organism evidence="1 2">
    <name type="scientific">Treponema vincentii ATCC 35580</name>
    <dbReference type="NCBI Taxonomy" id="596324"/>
    <lineage>
        <taxon>Bacteria</taxon>
        <taxon>Pseudomonadati</taxon>
        <taxon>Spirochaetota</taxon>
        <taxon>Spirochaetia</taxon>
        <taxon>Spirochaetales</taxon>
        <taxon>Treponemataceae</taxon>
        <taxon>Treponema</taxon>
    </lineage>
</organism>
<dbReference type="AlphaFoldDB" id="C8PPM8"/>
<evidence type="ECO:0000313" key="2">
    <source>
        <dbReference type="Proteomes" id="UP000004509"/>
    </source>
</evidence>
<proteinExistence type="predicted"/>
<dbReference type="Pfam" id="PF19842">
    <property type="entry name" value="YqeC"/>
    <property type="match status" value="1"/>
</dbReference>
<evidence type="ECO:0000313" key="1">
    <source>
        <dbReference type="EMBL" id="EEV20800.1"/>
    </source>
</evidence>
<protein>
    <submittedName>
        <fullName evidence="1">Putative selenium-dependent hydroxylase accessory protein YqeC</fullName>
    </submittedName>
</protein>
<dbReference type="Proteomes" id="UP000004509">
    <property type="component" value="Unassembled WGS sequence"/>
</dbReference>
<dbReference type="NCBIfam" id="TIGR03172">
    <property type="entry name" value="selenium cofactor biosynthesis protein YqeC"/>
    <property type="match status" value="1"/>
</dbReference>
<dbReference type="InterPro" id="IPR017587">
    <property type="entry name" value="YqeC"/>
</dbReference>
<name>C8PPM8_9SPIR</name>
<reference evidence="1 2" key="1">
    <citation type="submission" date="2009-07" db="EMBL/GenBank/DDBJ databases">
        <authorList>
            <person name="Madupu R."/>
            <person name="Sebastian Y."/>
            <person name="Durkin A.S."/>
            <person name="Torralba M."/>
            <person name="Methe B."/>
            <person name="Sutton G.G."/>
            <person name="Strausberg R.L."/>
            <person name="Nelson K.E."/>
        </authorList>
    </citation>
    <scope>NUCLEOTIDE SEQUENCE [LARGE SCALE GENOMIC DNA]</scope>
    <source>
        <strain evidence="1 2">ATCC 35580</strain>
    </source>
</reference>
<dbReference type="eggNOG" id="COG1192">
    <property type="taxonomic scope" value="Bacteria"/>
</dbReference>
<comment type="caution">
    <text evidence="1">The sequence shown here is derived from an EMBL/GenBank/DDBJ whole genome shotgun (WGS) entry which is preliminary data.</text>
</comment>
<accession>C8PPM8</accession>
<dbReference type="EMBL" id="ACYH01000027">
    <property type="protein sequence ID" value="EEV20800.1"/>
    <property type="molecule type" value="Genomic_DNA"/>
</dbReference>
<dbReference type="STRING" id="596324.TREVI0001_1971"/>
<gene>
    <name evidence="1" type="primary">yqeC</name>
    <name evidence="1" type="ORF">TREVI0001_1971</name>
</gene>
<dbReference type="RefSeq" id="WP_006188507.1">
    <property type="nucleotide sequence ID" value="NZ_ACYH01000027.1"/>
</dbReference>